<sequence length="328" mass="37055">MSSAAVVLSRALYNTTDEQDGDDTGCDTVCSEQYSPETLLGLGWGKRCSWQAIKDTDSARHDVTPVETDPVILQGFLHTIVEVNSCYEEHPGDERECLMIARNHRLQWPANLMDIYLDRKQTKDTTEYQGRSKRGRKENTTFKAGKIGNDYDLMKNGLQIARGNEELEVLTFDTQYILPLPKIPTNMFYKRQLWVYNCGIHTGPKGKGYFYVWLEGKAGRGSQEVGSCINTHITNCLKANVKELILLWLGSFGGQKCNIGCTTEDRSGKEALFQQLQPLWPTGKPISDAKLADIKSILHLILHDASDFIKTLLLKKLFKMMFMVSMEA</sequence>
<protein>
    <submittedName>
        <fullName evidence="1">Uncharacterized protein</fullName>
    </submittedName>
</protein>
<organism evidence="1 2">
    <name type="scientific">Dryococelus australis</name>
    <dbReference type="NCBI Taxonomy" id="614101"/>
    <lineage>
        <taxon>Eukaryota</taxon>
        <taxon>Metazoa</taxon>
        <taxon>Ecdysozoa</taxon>
        <taxon>Arthropoda</taxon>
        <taxon>Hexapoda</taxon>
        <taxon>Insecta</taxon>
        <taxon>Pterygota</taxon>
        <taxon>Neoptera</taxon>
        <taxon>Polyneoptera</taxon>
        <taxon>Phasmatodea</taxon>
        <taxon>Verophasmatodea</taxon>
        <taxon>Anareolatae</taxon>
        <taxon>Phasmatidae</taxon>
        <taxon>Eurycanthinae</taxon>
        <taxon>Dryococelus</taxon>
    </lineage>
</organism>
<dbReference type="EMBL" id="JARBHB010000012">
    <property type="protein sequence ID" value="KAJ8871295.1"/>
    <property type="molecule type" value="Genomic_DNA"/>
</dbReference>
<accession>A0ABQ9GH12</accession>
<evidence type="ECO:0000313" key="1">
    <source>
        <dbReference type="EMBL" id="KAJ8871295.1"/>
    </source>
</evidence>
<dbReference type="Proteomes" id="UP001159363">
    <property type="component" value="Chromosome 11"/>
</dbReference>
<proteinExistence type="predicted"/>
<keyword evidence="2" id="KW-1185">Reference proteome</keyword>
<reference evidence="1 2" key="1">
    <citation type="submission" date="2023-02" db="EMBL/GenBank/DDBJ databases">
        <title>LHISI_Scaffold_Assembly.</title>
        <authorList>
            <person name="Stuart O.P."/>
            <person name="Cleave R."/>
            <person name="Magrath M.J.L."/>
            <person name="Mikheyev A.S."/>
        </authorList>
    </citation>
    <scope>NUCLEOTIDE SEQUENCE [LARGE SCALE GENOMIC DNA]</scope>
    <source>
        <strain evidence="1">Daus_M_001</strain>
        <tissue evidence="1">Leg muscle</tissue>
    </source>
</reference>
<evidence type="ECO:0000313" key="2">
    <source>
        <dbReference type="Proteomes" id="UP001159363"/>
    </source>
</evidence>
<gene>
    <name evidence="1" type="ORF">PR048_027603</name>
</gene>
<comment type="caution">
    <text evidence="1">The sequence shown here is derived from an EMBL/GenBank/DDBJ whole genome shotgun (WGS) entry which is preliminary data.</text>
</comment>
<name>A0ABQ9GH12_9NEOP</name>